<evidence type="ECO:0000313" key="3">
    <source>
        <dbReference type="WBParaSite" id="L893_g16038.t1"/>
    </source>
</evidence>
<dbReference type="WBParaSite" id="L893_g16038.t1">
    <property type="protein sequence ID" value="L893_g16038.t1"/>
    <property type="gene ID" value="L893_g16038"/>
</dbReference>
<dbReference type="AlphaFoldDB" id="A0A1I7YG20"/>
<keyword evidence="1" id="KW-0732">Signal</keyword>
<evidence type="ECO:0000313" key="2">
    <source>
        <dbReference type="Proteomes" id="UP000095287"/>
    </source>
</evidence>
<protein>
    <submittedName>
        <fullName evidence="3">Cadherin domain-containing protein</fullName>
    </submittedName>
</protein>
<proteinExistence type="predicted"/>
<feature type="chain" id="PRO_5009312203" evidence="1">
    <location>
        <begin position="20"/>
        <end position="361"/>
    </location>
</feature>
<keyword evidence="2" id="KW-1185">Reference proteome</keyword>
<sequence>MRSTLVLLCALCALSAATSYPAILYAGDLALNQPRTFTGQNLEVSFSSTSSYIVQYINVTVDNGTPVDLLHLLSRSIAKFSASSSVTFTLTTNVFTDWKAQAVVFYIVQKQNANDLVYNIMSPTDLYENGTALGVNVTGDSPLVMLMPADGISPKGFQIDLMYFPDAKGSDATVELLTSNDTYPLYTEREDESSKWRNTVVYGSAIRVRVGSGASATLGITPGPTSNWNNYDRVVDVGDKGIVMTASYQNPNSASQDLFVTLSSGSKKKLKFTVKIVSADTKLGNLSIQDAENGTSVHYGNNAAPASDPTPEGIVTSELFVKYTAQAGSKGLLLQYDVEKSSTGVAMFFAIVLSVLRALIA</sequence>
<evidence type="ECO:0000256" key="1">
    <source>
        <dbReference type="SAM" id="SignalP"/>
    </source>
</evidence>
<accession>A0A1I7YG20</accession>
<reference evidence="3" key="1">
    <citation type="submission" date="2016-11" db="UniProtKB">
        <authorList>
            <consortium name="WormBaseParasite"/>
        </authorList>
    </citation>
    <scope>IDENTIFICATION</scope>
</reference>
<organism evidence="2 3">
    <name type="scientific">Steinernema glaseri</name>
    <dbReference type="NCBI Taxonomy" id="37863"/>
    <lineage>
        <taxon>Eukaryota</taxon>
        <taxon>Metazoa</taxon>
        <taxon>Ecdysozoa</taxon>
        <taxon>Nematoda</taxon>
        <taxon>Chromadorea</taxon>
        <taxon>Rhabditida</taxon>
        <taxon>Tylenchina</taxon>
        <taxon>Panagrolaimomorpha</taxon>
        <taxon>Strongyloidoidea</taxon>
        <taxon>Steinernematidae</taxon>
        <taxon>Steinernema</taxon>
    </lineage>
</organism>
<feature type="signal peptide" evidence="1">
    <location>
        <begin position="1"/>
        <end position="19"/>
    </location>
</feature>
<name>A0A1I7YG20_9BILA</name>
<dbReference type="Proteomes" id="UP000095287">
    <property type="component" value="Unplaced"/>
</dbReference>